<organism evidence="1 2">
    <name type="scientific">Inconstantimicrobium mannanitabidum</name>
    <dbReference type="NCBI Taxonomy" id="1604901"/>
    <lineage>
        <taxon>Bacteria</taxon>
        <taxon>Bacillati</taxon>
        <taxon>Bacillota</taxon>
        <taxon>Clostridia</taxon>
        <taxon>Eubacteriales</taxon>
        <taxon>Clostridiaceae</taxon>
        <taxon>Inconstantimicrobium</taxon>
    </lineage>
</organism>
<proteinExistence type="predicted"/>
<keyword evidence="2" id="KW-1185">Reference proteome</keyword>
<evidence type="ECO:0000313" key="2">
    <source>
        <dbReference type="Proteomes" id="UP001058074"/>
    </source>
</evidence>
<name>A0ACB5REY7_9CLOT</name>
<dbReference type="EMBL" id="BROD01000001">
    <property type="protein sequence ID" value="GKX67670.1"/>
    <property type="molecule type" value="Genomic_DNA"/>
</dbReference>
<sequence length="53" mass="6549">MSLWKIKEIFIDKAVFYVYVFLKIGEILVWKIFFKNKIKNMLKYDKKDVIMKT</sequence>
<protein>
    <submittedName>
        <fullName evidence="1">Uncharacterized protein</fullName>
    </submittedName>
</protein>
<gene>
    <name evidence="1" type="ORF">rsdtw13_29280</name>
</gene>
<evidence type="ECO:0000313" key="1">
    <source>
        <dbReference type="EMBL" id="GKX67670.1"/>
    </source>
</evidence>
<accession>A0ACB5REY7</accession>
<dbReference type="Proteomes" id="UP001058074">
    <property type="component" value="Unassembled WGS sequence"/>
</dbReference>
<comment type="caution">
    <text evidence="1">The sequence shown here is derived from an EMBL/GenBank/DDBJ whole genome shotgun (WGS) entry which is preliminary data.</text>
</comment>
<reference evidence="1" key="1">
    <citation type="journal article" date="2025" name="Int. J. Syst. Evol. Microbiol.">
        <title>Inconstantimicrobium mannanitabidum sp. nov., a novel member of the family Clostridiaceae isolated from anoxic soil under the treatment of reductive soil disinfestation.</title>
        <authorList>
            <person name="Ueki A."/>
            <person name="Tonouchi A."/>
            <person name="Honma S."/>
            <person name="Kaku N."/>
            <person name="Ueki K."/>
        </authorList>
    </citation>
    <scope>NUCLEOTIDE SEQUENCE</scope>
    <source>
        <strain evidence="1">TW13</strain>
    </source>
</reference>